<evidence type="ECO:0000256" key="1">
    <source>
        <dbReference type="SAM" id="MobiDB-lite"/>
    </source>
</evidence>
<keyword evidence="2" id="KW-0812">Transmembrane</keyword>
<comment type="caution">
    <text evidence="3">The sequence shown here is derived from an EMBL/GenBank/DDBJ whole genome shotgun (WGS) entry which is preliminary data.</text>
</comment>
<dbReference type="SUPFAM" id="SSF55073">
    <property type="entry name" value="Nucleotide cyclase"/>
    <property type="match status" value="1"/>
</dbReference>
<dbReference type="Proteomes" id="UP000816034">
    <property type="component" value="Unassembled WGS sequence"/>
</dbReference>
<sequence>MAQYSADNSIPSKPPETNANITNESLRVFTGELSSTQHHSQHTSKSSATSPPATKEGLNPLDFNQTGDEDGISIDAPLLVQGIIPLRGFLIVMVASLMVMSCFFIWVSTFVVSKQAIENLANDVIGVSNQKILSYLDAVINPLGKMSKAMAADYNWGIANENNFRKYLFPKYYFLGATSCGYFFGYPSTKYTYSITGVGSKAYLVYSYQTPGFIGTIRDTVNNKTGEVITVNSTIDYTPFFSAQQYYYNSTIDLCNRLGIEGVYGPPYKALNSSMAIYHSSVVYDPVLYASGIKKAVGVTRINMSLGAIVSYLSKIVLIGRGYCLVSQTNGMMIGGSINTLAGDGETNLHLFNITDRNAGPLMQALFAKYEFDSNNIPPLTHVSLNGISYIISHSKYTIDNLKWDVYLIVYEEDILHSVIVTSGISVGVFVGTTLLGLVLSIVLGSILARPLKKLEEQFSLIKVLNLDDVKFSTSIFKEIHNIFRSLEETLIWLKEIKSFIPEHVLDEIQGTDPKLYSPQLLTSRQHTSMRSSVTKNSVSSWHSAGRDSNSSKRPKFLRALSKASGVGSGRSNFGMSSLFQMGLQKKLCCVLHVIFKGFEHVESAAEKAELFTEALASIAPLIKIYKASLQILTNFEFQIYVTGNLNDDEYKVPIKGIECALKIVKSLELLNAIKYMTRIGVSMSEAQVGNIGTKSSRYFTTDGPCVKDATTMATLARLFNLSIVTDASCFDGTLSNERFIARPIDRFRKPKSSEIETLWTVTDEKNLENAEWLYELENSKRNNSFERYHDAFQGLFTHEFWDGIAPENILSTLEDQLHVLQEYSSTLDDPSLVRLISSLSSIASSYTATPQQIPFALNNYHSLLGSDLKGVVIDSPQPNSEDANDATQPLQGLLISVTDIIPIEH</sequence>
<feature type="compositionally biased region" description="Polar residues" evidence="1">
    <location>
        <begin position="1"/>
        <end position="25"/>
    </location>
</feature>
<evidence type="ECO:0000313" key="3">
    <source>
        <dbReference type="EMBL" id="KAG2378602.1"/>
    </source>
</evidence>
<feature type="region of interest" description="Disordered" evidence="1">
    <location>
        <begin position="1"/>
        <end position="64"/>
    </location>
</feature>
<dbReference type="EMBL" id="PYSW02000032">
    <property type="protein sequence ID" value="KAG2378602.1"/>
    <property type="molecule type" value="Genomic_DNA"/>
</dbReference>
<name>A0AA88GJN8_NAELO</name>
<dbReference type="GeneID" id="68100695"/>
<feature type="transmembrane region" description="Helical" evidence="2">
    <location>
        <begin position="89"/>
        <end position="112"/>
    </location>
</feature>
<dbReference type="InterPro" id="IPR029787">
    <property type="entry name" value="Nucleotide_cyclase"/>
</dbReference>
<organism evidence="3 4">
    <name type="scientific">Naegleria lovaniensis</name>
    <name type="common">Amoeba</name>
    <dbReference type="NCBI Taxonomy" id="51637"/>
    <lineage>
        <taxon>Eukaryota</taxon>
        <taxon>Discoba</taxon>
        <taxon>Heterolobosea</taxon>
        <taxon>Tetramitia</taxon>
        <taxon>Eutetramitia</taxon>
        <taxon>Vahlkampfiidae</taxon>
        <taxon>Naegleria</taxon>
    </lineage>
</organism>
<feature type="transmembrane region" description="Helical" evidence="2">
    <location>
        <begin position="425"/>
        <end position="449"/>
    </location>
</feature>
<dbReference type="Gene3D" id="3.30.70.1230">
    <property type="entry name" value="Nucleotide cyclase"/>
    <property type="match status" value="1"/>
</dbReference>
<keyword evidence="4" id="KW-1185">Reference proteome</keyword>
<reference evidence="3 4" key="1">
    <citation type="journal article" date="2018" name="BMC Genomics">
        <title>The genome of Naegleria lovaniensis, the basis for a comparative approach to unravel pathogenicity factors of the human pathogenic amoeba N. fowleri.</title>
        <authorList>
            <person name="Liechti N."/>
            <person name="Schurch N."/>
            <person name="Bruggmann R."/>
            <person name="Wittwer M."/>
        </authorList>
    </citation>
    <scope>NUCLEOTIDE SEQUENCE [LARGE SCALE GENOMIC DNA]</scope>
    <source>
        <strain evidence="3 4">ATCC 30569</strain>
    </source>
</reference>
<evidence type="ECO:0000256" key="2">
    <source>
        <dbReference type="SAM" id="Phobius"/>
    </source>
</evidence>
<evidence type="ECO:0000313" key="4">
    <source>
        <dbReference type="Proteomes" id="UP000816034"/>
    </source>
</evidence>
<gene>
    <name evidence="3" type="ORF">C9374_008241</name>
</gene>
<protein>
    <submittedName>
        <fullName evidence="3">Uncharacterized protein</fullName>
    </submittedName>
</protein>
<dbReference type="AlphaFoldDB" id="A0AA88GJN8"/>
<accession>A0AA88GJN8</accession>
<keyword evidence="2" id="KW-1133">Transmembrane helix</keyword>
<dbReference type="RefSeq" id="XP_044545864.1">
    <property type="nucleotide sequence ID" value="XM_044698296.1"/>
</dbReference>
<feature type="region of interest" description="Disordered" evidence="1">
    <location>
        <begin position="527"/>
        <end position="555"/>
    </location>
</feature>
<feature type="compositionally biased region" description="Low complexity" evidence="1">
    <location>
        <begin position="34"/>
        <end position="55"/>
    </location>
</feature>
<proteinExistence type="predicted"/>
<feature type="compositionally biased region" description="Polar residues" evidence="1">
    <location>
        <begin position="527"/>
        <end position="549"/>
    </location>
</feature>
<keyword evidence="2" id="KW-0472">Membrane</keyword>